<dbReference type="InterPro" id="IPR011006">
    <property type="entry name" value="CheY-like_superfamily"/>
</dbReference>
<dbReference type="InterPro" id="IPR039420">
    <property type="entry name" value="WalR-like"/>
</dbReference>
<evidence type="ECO:0000256" key="7">
    <source>
        <dbReference type="PROSITE-ProRule" id="PRU00169"/>
    </source>
</evidence>
<dbReference type="SMART" id="SM00448">
    <property type="entry name" value="REC"/>
    <property type="match status" value="1"/>
</dbReference>
<evidence type="ECO:0000256" key="4">
    <source>
        <dbReference type="ARBA" id="ARBA00023015"/>
    </source>
</evidence>
<dbReference type="Pfam" id="PF00072">
    <property type="entry name" value="Response_reg"/>
    <property type="match status" value="1"/>
</dbReference>
<dbReference type="InterPro" id="IPR001789">
    <property type="entry name" value="Sig_transdc_resp-reg_receiver"/>
</dbReference>
<dbReference type="GO" id="GO:0005829">
    <property type="term" value="C:cytosol"/>
    <property type="evidence" value="ECO:0007669"/>
    <property type="project" value="TreeGrafter"/>
</dbReference>
<evidence type="ECO:0000259" key="9">
    <source>
        <dbReference type="PROSITE" id="PS50110"/>
    </source>
</evidence>
<evidence type="ECO:0000259" key="10">
    <source>
        <dbReference type="PROSITE" id="PS51755"/>
    </source>
</evidence>
<evidence type="ECO:0000256" key="2">
    <source>
        <dbReference type="ARBA" id="ARBA00022553"/>
    </source>
</evidence>
<dbReference type="AlphaFoldDB" id="C7QJ21"/>
<dbReference type="GO" id="GO:0032993">
    <property type="term" value="C:protein-DNA complex"/>
    <property type="evidence" value="ECO:0007669"/>
    <property type="project" value="TreeGrafter"/>
</dbReference>
<dbReference type="PROSITE" id="PS50110">
    <property type="entry name" value="RESPONSE_REGULATORY"/>
    <property type="match status" value="1"/>
</dbReference>
<evidence type="ECO:0000256" key="5">
    <source>
        <dbReference type="ARBA" id="ARBA00023125"/>
    </source>
</evidence>
<dbReference type="FunFam" id="1.10.10.10:FF:000005">
    <property type="entry name" value="Two-component system response regulator"/>
    <property type="match status" value="1"/>
</dbReference>
<keyword evidence="6" id="KW-0804">Transcription</keyword>
<dbReference type="KEGG" id="cai:Caci_0208"/>
<sequence length="238" mass="26471">MDTRGSLDREPRSLLVVDDDTEIRDAIARAFRLQGYRVRTASGGLAALEQVAADPPDAIVLDVMMPELDGVEVCRRLRGVGDHTPVLLLTARDAVGDRVAGLDAGADDYLVKPFALAELHARMRALLRRSEYDPVPESERLVFEDLELDPESRLAYRGGRTIELTRTEFALLELLMRNAGRVLPREVISDRIWGYELGPESNSLEVFVSCIRRKTEGGGEPRLVQTVRGFGYTLRVPA</sequence>
<dbReference type="CDD" id="cd00383">
    <property type="entry name" value="trans_reg_C"/>
    <property type="match status" value="1"/>
</dbReference>
<dbReference type="InterPro" id="IPR001867">
    <property type="entry name" value="OmpR/PhoB-type_DNA-bd"/>
</dbReference>
<feature type="domain" description="OmpR/PhoB-type" evidence="10">
    <location>
        <begin position="138"/>
        <end position="236"/>
    </location>
</feature>
<dbReference type="Gene3D" id="1.10.10.10">
    <property type="entry name" value="Winged helix-like DNA-binding domain superfamily/Winged helix DNA-binding domain"/>
    <property type="match status" value="1"/>
</dbReference>
<name>C7QJ21_CATAD</name>
<evidence type="ECO:0000313" key="11">
    <source>
        <dbReference type="EMBL" id="ACU69163.1"/>
    </source>
</evidence>
<feature type="domain" description="Response regulatory" evidence="9">
    <location>
        <begin position="13"/>
        <end position="127"/>
    </location>
</feature>
<dbReference type="eggNOG" id="COG0745">
    <property type="taxonomic scope" value="Bacteria"/>
</dbReference>
<keyword evidence="5 8" id="KW-0238">DNA-binding</keyword>
<dbReference type="Pfam" id="PF00486">
    <property type="entry name" value="Trans_reg_C"/>
    <property type="match status" value="1"/>
</dbReference>
<keyword evidence="2 7" id="KW-0597">Phosphoprotein</keyword>
<dbReference type="Gene3D" id="6.10.250.690">
    <property type="match status" value="1"/>
</dbReference>
<dbReference type="GO" id="GO:0006355">
    <property type="term" value="P:regulation of DNA-templated transcription"/>
    <property type="evidence" value="ECO:0007669"/>
    <property type="project" value="InterPro"/>
</dbReference>
<feature type="modified residue" description="4-aspartylphosphate" evidence="7">
    <location>
        <position position="62"/>
    </location>
</feature>
<dbReference type="InParanoid" id="C7QJ21"/>
<dbReference type="FunFam" id="3.40.50.2300:FF:000001">
    <property type="entry name" value="DNA-binding response regulator PhoB"/>
    <property type="match status" value="1"/>
</dbReference>
<proteinExistence type="predicted"/>
<evidence type="ECO:0000256" key="1">
    <source>
        <dbReference type="ARBA" id="ARBA00004496"/>
    </source>
</evidence>
<evidence type="ECO:0000256" key="3">
    <source>
        <dbReference type="ARBA" id="ARBA00023012"/>
    </source>
</evidence>
<dbReference type="PROSITE" id="PS51755">
    <property type="entry name" value="OMPR_PHOB"/>
    <property type="match status" value="1"/>
</dbReference>
<dbReference type="Proteomes" id="UP000000851">
    <property type="component" value="Chromosome"/>
</dbReference>
<organism evidence="11 12">
    <name type="scientific">Catenulispora acidiphila (strain DSM 44928 / JCM 14897 / NBRC 102108 / NRRL B-24433 / ID139908)</name>
    <dbReference type="NCBI Taxonomy" id="479433"/>
    <lineage>
        <taxon>Bacteria</taxon>
        <taxon>Bacillati</taxon>
        <taxon>Actinomycetota</taxon>
        <taxon>Actinomycetes</taxon>
        <taxon>Catenulisporales</taxon>
        <taxon>Catenulisporaceae</taxon>
        <taxon>Catenulispora</taxon>
    </lineage>
</organism>
<gene>
    <name evidence="11" type="ordered locus">Caci_0208</name>
</gene>
<comment type="subcellular location">
    <subcellularLocation>
        <location evidence="1">Cytoplasm</location>
    </subcellularLocation>
</comment>
<evidence type="ECO:0000256" key="6">
    <source>
        <dbReference type="ARBA" id="ARBA00023163"/>
    </source>
</evidence>
<reference evidence="11 12" key="1">
    <citation type="journal article" date="2009" name="Stand. Genomic Sci.">
        <title>Complete genome sequence of Catenulispora acidiphila type strain (ID 139908).</title>
        <authorList>
            <person name="Copeland A."/>
            <person name="Lapidus A."/>
            <person name="Glavina Del Rio T."/>
            <person name="Nolan M."/>
            <person name="Lucas S."/>
            <person name="Chen F."/>
            <person name="Tice H."/>
            <person name="Cheng J.F."/>
            <person name="Bruce D."/>
            <person name="Goodwin L."/>
            <person name="Pitluck S."/>
            <person name="Mikhailova N."/>
            <person name="Pati A."/>
            <person name="Ivanova N."/>
            <person name="Mavromatis K."/>
            <person name="Chen A."/>
            <person name="Palaniappan K."/>
            <person name="Chain P."/>
            <person name="Land M."/>
            <person name="Hauser L."/>
            <person name="Chang Y.J."/>
            <person name="Jeffries C.D."/>
            <person name="Chertkov O."/>
            <person name="Brettin T."/>
            <person name="Detter J.C."/>
            <person name="Han C."/>
            <person name="Ali Z."/>
            <person name="Tindall B.J."/>
            <person name="Goker M."/>
            <person name="Bristow J."/>
            <person name="Eisen J.A."/>
            <person name="Markowitz V."/>
            <person name="Hugenholtz P."/>
            <person name="Kyrpides N.C."/>
            <person name="Klenk H.P."/>
        </authorList>
    </citation>
    <scope>NUCLEOTIDE SEQUENCE [LARGE SCALE GENOMIC DNA]</scope>
    <source>
        <strain evidence="12">DSM 44928 / JCM 14897 / NBRC 102108 / NRRL B-24433 / ID139908</strain>
    </source>
</reference>
<dbReference type="SMART" id="SM00862">
    <property type="entry name" value="Trans_reg_C"/>
    <property type="match status" value="1"/>
</dbReference>
<feature type="DNA-binding region" description="OmpR/PhoB-type" evidence="8">
    <location>
        <begin position="138"/>
        <end position="236"/>
    </location>
</feature>
<dbReference type="RefSeq" id="WP_012784458.1">
    <property type="nucleotide sequence ID" value="NC_013131.1"/>
</dbReference>
<accession>C7QJ21</accession>
<dbReference type="HOGENOM" id="CLU_000445_30_1_11"/>
<dbReference type="GO" id="GO:0000976">
    <property type="term" value="F:transcription cis-regulatory region binding"/>
    <property type="evidence" value="ECO:0007669"/>
    <property type="project" value="TreeGrafter"/>
</dbReference>
<dbReference type="CDD" id="cd17627">
    <property type="entry name" value="REC_OmpR_PrrA-like"/>
    <property type="match status" value="1"/>
</dbReference>
<evidence type="ECO:0000256" key="8">
    <source>
        <dbReference type="PROSITE-ProRule" id="PRU01091"/>
    </source>
</evidence>
<dbReference type="PANTHER" id="PTHR48111">
    <property type="entry name" value="REGULATOR OF RPOS"/>
    <property type="match status" value="1"/>
</dbReference>
<dbReference type="SUPFAM" id="SSF52172">
    <property type="entry name" value="CheY-like"/>
    <property type="match status" value="1"/>
</dbReference>
<dbReference type="OrthoDB" id="116118at2"/>
<keyword evidence="4" id="KW-0805">Transcription regulation</keyword>
<dbReference type="PANTHER" id="PTHR48111:SF22">
    <property type="entry name" value="REGULATOR OF RPOS"/>
    <property type="match status" value="1"/>
</dbReference>
<dbReference type="GO" id="GO:0000156">
    <property type="term" value="F:phosphorelay response regulator activity"/>
    <property type="evidence" value="ECO:0007669"/>
    <property type="project" value="TreeGrafter"/>
</dbReference>
<dbReference type="Gene3D" id="3.40.50.2300">
    <property type="match status" value="1"/>
</dbReference>
<dbReference type="InterPro" id="IPR036388">
    <property type="entry name" value="WH-like_DNA-bd_sf"/>
</dbReference>
<protein>
    <submittedName>
        <fullName evidence="11">Two component transcriptional regulator, winged helix family</fullName>
    </submittedName>
</protein>
<dbReference type="EMBL" id="CP001700">
    <property type="protein sequence ID" value="ACU69163.1"/>
    <property type="molecule type" value="Genomic_DNA"/>
</dbReference>
<dbReference type="STRING" id="479433.Caci_0208"/>
<evidence type="ECO:0000313" key="12">
    <source>
        <dbReference type="Proteomes" id="UP000000851"/>
    </source>
</evidence>
<keyword evidence="12" id="KW-1185">Reference proteome</keyword>
<keyword evidence="3" id="KW-0902">Two-component regulatory system</keyword>